<dbReference type="PANTHER" id="PTHR37487">
    <property type="entry name" value="CHROMOSOME 1, WHOLE GENOME SHOTGUN SEQUENCE"/>
    <property type="match status" value="1"/>
</dbReference>
<sequence>MRFITAIAALATVVPAVLGQMTINTPASVTECEPTQFNWSGGTPVYYLSLVPAGQPSAPPFKQFPTQSGTSYTWNTDLGSGTSFTISLKDSTGLTAYSDIVTVQAGSSSSCLNSTVSEGGSSSGSAAASPTASGSSNTSSASSSTASASAGASKANAASRLTMSTSFGVAGFMGLVGAALF</sequence>
<dbReference type="PANTHER" id="PTHR37487:SF2">
    <property type="entry name" value="EXPRESSED PROTEIN"/>
    <property type="match status" value="1"/>
</dbReference>
<name>A0A0C9SUL8_PAXIN</name>
<protein>
    <submittedName>
        <fullName evidence="3">Uncharacterized protein</fullName>
    </submittedName>
</protein>
<dbReference type="OrthoDB" id="3362246at2759"/>
<proteinExistence type="predicted"/>
<evidence type="ECO:0000313" key="3">
    <source>
        <dbReference type="EMBL" id="KIJ12819.1"/>
    </source>
</evidence>
<feature type="chain" id="PRO_5002213265" evidence="2">
    <location>
        <begin position="20"/>
        <end position="181"/>
    </location>
</feature>
<keyword evidence="4" id="KW-1185">Reference proteome</keyword>
<evidence type="ECO:0000313" key="4">
    <source>
        <dbReference type="Proteomes" id="UP000053647"/>
    </source>
</evidence>
<gene>
    <name evidence="3" type="ORF">PAXINDRAFT_14382</name>
</gene>
<accession>A0A0C9SUL8</accession>
<dbReference type="Proteomes" id="UP000053647">
    <property type="component" value="Unassembled WGS sequence"/>
</dbReference>
<evidence type="ECO:0000256" key="1">
    <source>
        <dbReference type="SAM" id="MobiDB-lite"/>
    </source>
</evidence>
<feature type="region of interest" description="Disordered" evidence="1">
    <location>
        <begin position="122"/>
        <end position="146"/>
    </location>
</feature>
<dbReference type="HOGENOM" id="CLU_063099_1_1_1"/>
<evidence type="ECO:0000256" key="2">
    <source>
        <dbReference type="SAM" id="SignalP"/>
    </source>
</evidence>
<organism evidence="3 4">
    <name type="scientific">Paxillus involutus ATCC 200175</name>
    <dbReference type="NCBI Taxonomy" id="664439"/>
    <lineage>
        <taxon>Eukaryota</taxon>
        <taxon>Fungi</taxon>
        <taxon>Dikarya</taxon>
        <taxon>Basidiomycota</taxon>
        <taxon>Agaricomycotina</taxon>
        <taxon>Agaricomycetes</taxon>
        <taxon>Agaricomycetidae</taxon>
        <taxon>Boletales</taxon>
        <taxon>Paxilineae</taxon>
        <taxon>Paxillaceae</taxon>
        <taxon>Paxillus</taxon>
    </lineage>
</organism>
<dbReference type="EMBL" id="KN819359">
    <property type="protein sequence ID" value="KIJ12819.1"/>
    <property type="molecule type" value="Genomic_DNA"/>
</dbReference>
<keyword evidence="2" id="KW-0732">Signal</keyword>
<reference evidence="4" key="2">
    <citation type="submission" date="2015-01" db="EMBL/GenBank/DDBJ databases">
        <title>Evolutionary Origins and Diversification of the Mycorrhizal Mutualists.</title>
        <authorList>
            <consortium name="DOE Joint Genome Institute"/>
            <consortium name="Mycorrhizal Genomics Consortium"/>
            <person name="Kohler A."/>
            <person name="Kuo A."/>
            <person name="Nagy L.G."/>
            <person name="Floudas D."/>
            <person name="Copeland A."/>
            <person name="Barry K.W."/>
            <person name="Cichocki N."/>
            <person name="Veneault-Fourrey C."/>
            <person name="LaButti K."/>
            <person name="Lindquist E.A."/>
            <person name="Lipzen A."/>
            <person name="Lundell T."/>
            <person name="Morin E."/>
            <person name="Murat C."/>
            <person name="Riley R."/>
            <person name="Ohm R."/>
            <person name="Sun H."/>
            <person name="Tunlid A."/>
            <person name="Henrissat B."/>
            <person name="Grigoriev I.V."/>
            <person name="Hibbett D.S."/>
            <person name="Martin F."/>
        </authorList>
    </citation>
    <scope>NUCLEOTIDE SEQUENCE [LARGE SCALE GENOMIC DNA]</scope>
    <source>
        <strain evidence="4">ATCC 200175</strain>
    </source>
</reference>
<dbReference type="AlphaFoldDB" id="A0A0C9SUL8"/>
<reference evidence="3 4" key="1">
    <citation type="submission" date="2014-06" db="EMBL/GenBank/DDBJ databases">
        <authorList>
            <consortium name="DOE Joint Genome Institute"/>
            <person name="Kuo A."/>
            <person name="Kohler A."/>
            <person name="Nagy L.G."/>
            <person name="Floudas D."/>
            <person name="Copeland A."/>
            <person name="Barry K.W."/>
            <person name="Cichocki N."/>
            <person name="Veneault-Fourrey C."/>
            <person name="LaButti K."/>
            <person name="Lindquist E.A."/>
            <person name="Lipzen A."/>
            <person name="Lundell T."/>
            <person name="Morin E."/>
            <person name="Murat C."/>
            <person name="Sun H."/>
            <person name="Tunlid A."/>
            <person name="Henrissat B."/>
            <person name="Grigoriev I.V."/>
            <person name="Hibbett D.S."/>
            <person name="Martin F."/>
            <person name="Nordberg H.P."/>
            <person name="Cantor M.N."/>
            <person name="Hua S.X."/>
        </authorList>
    </citation>
    <scope>NUCLEOTIDE SEQUENCE [LARGE SCALE GENOMIC DNA]</scope>
    <source>
        <strain evidence="3 4">ATCC 200175</strain>
    </source>
</reference>
<feature type="signal peptide" evidence="2">
    <location>
        <begin position="1"/>
        <end position="19"/>
    </location>
</feature>